<accession>A0A976ILR8</accession>
<keyword evidence="2" id="KW-1185">Reference proteome</keyword>
<sequence>MAGRNCLNVSPFPEVILTDEARSQLAQISNELVMAKFAEAQAHNFGKDVDHSQWRLFRKDGNTAFYLERNQFHGEPKLPTTLMVGSLPGSLDENMFGFVSPTIEATRIKTSYLNDFDEAAVLATIVEPTLEEPFHSIVVKWIEIDIPGATIGLVRNRDYVVLESSGIIRLENGGRVGYHLIHSVNFPQTHELPKRVRGNMSFCGLFCQRTPDITDCRGTGIMDPSGDVIHPFGVMGMAQALMAGLKYSYCGQMKKLAWLVEQKHSEAKAHALLEVKPLCVLCQQKTRAQTFGIPRRTCKLCFGTLCFTCAITKKLSFITADLDLVQRRMNFCAKCLIQATHFDTIEAARVQFVYKRAVPSSIYKSSAQLSNESELSDDISWPNSNKQDIAFIIQ</sequence>
<dbReference type="RefSeq" id="XP_067823605.1">
    <property type="nucleotide sequence ID" value="XM_067965465.1"/>
</dbReference>
<dbReference type="OrthoDB" id="151461at2759"/>
<dbReference type="EMBL" id="SHOA02000005">
    <property type="protein sequence ID" value="TDH74107.1"/>
    <property type="molecule type" value="Genomic_DNA"/>
</dbReference>
<dbReference type="KEGG" id="blac:94351136"/>
<dbReference type="SUPFAM" id="SSF55961">
    <property type="entry name" value="Bet v1-like"/>
    <property type="match status" value="1"/>
</dbReference>
<reference evidence="1 2" key="1">
    <citation type="journal article" date="2021" name="Genome Biol.">
        <title>AFLAP: assembly-free linkage analysis pipeline using k-mers from genome sequencing data.</title>
        <authorList>
            <person name="Fletcher K."/>
            <person name="Zhang L."/>
            <person name="Gil J."/>
            <person name="Han R."/>
            <person name="Cavanaugh K."/>
            <person name="Michelmore R."/>
        </authorList>
    </citation>
    <scope>NUCLEOTIDE SEQUENCE [LARGE SCALE GENOMIC DNA]</scope>
    <source>
        <strain evidence="1 2">SF5</strain>
    </source>
</reference>
<evidence type="ECO:0008006" key="3">
    <source>
        <dbReference type="Google" id="ProtNLM"/>
    </source>
</evidence>
<dbReference type="GeneID" id="94351136"/>
<proteinExistence type="predicted"/>
<evidence type="ECO:0000313" key="2">
    <source>
        <dbReference type="Proteomes" id="UP000294530"/>
    </source>
</evidence>
<organism evidence="1 2">
    <name type="scientific">Bremia lactucae</name>
    <name type="common">Lettuce downy mildew</name>
    <dbReference type="NCBI Taxonomy" id="4779"/>
    <lineage>
        <taxon>Eukaryota</taxon>
        <taxon>Sar</taxon>
        <taxon>Stramenopiles</taxon>
        <taxon>Oomycota</taxon>
        <taxon>Peronosporomycetes</taxon>
        <taxon>Peronosporales</taxon>
        <taxon>Peronosporaceae</taxon>
        <taxon>Bremia</taxon>
    </lineage>
</organism>
<dbReference type="InterPro" id="IPR023393">
    <property type="entry name" value="START-like_dom_sf"/>
</dbReference>
<gene>
    <name evidence="1" type="ORF">CCR75_007404</name>
</gene>
<dbReference type="PANTHER" id="PTHR13510">
    <property type="entry name" value="FYVE-FINGER-CONTAINING RAB5 EFFECTOR PROTEIN RABENOSYN-5-RELATED"/>
    <property type="match status" value="1"/>
</dbReference>
<dbReference type="PANTHER" id="PTHR13510:SF44">
    <property type="entry name" value="RABENOSYN-5"/>
    <property type="match status" value="1"/>
</dbReference>
<dbReference type="Proteomes" id="UP000294530">
    <property type="component" value="Unassembled WGS sequence"/>
</dbReference>
<comment type="caution">
    <text evidence="1">The sequence shown here is derived from an EMBL/GenBank/DDBJ whole genome shotgun (WGS) entry which is preliminary data.</text>
</comment>
<dbReference type="AlphaFoldDB" id="A0A976ILR8"/>
<protein>
    <recommendedName>
        <fullName evidence="3">FYVE-type domain-containing protein</fullName>
    </recommendedName>
</protein>
<name>A0A976ILR8_BRELC</name>
<dbReference type="Gene3D" id="3.30.530.20">
    <property type="match status" value="1"/>
</dbReference>
<dbReference type="InterPro" id="IPR052727">
    <property type="entry name" value="Rab4/Rab5_effector"/>
</dbReference>
<evidence type="ECO:0000313" key="1">
    <source>
        <dbReference type="EMBL" id="TDH74107.1"/>
    </source>
</evidence>